<proteinExistence type="predicted"/>
<sequence>MHLNAASPIGGGLKGMTRDLDSYIQRREQAYQQATPDTAGSYIGAGVGETLPWLTGIGELRALGVLPKATTYLGKLGTLATEGALIGASQPVTSGPQNNLQDLVEGKAPTPSYADQKALQIGFGAATGPLMKVGLDTGGLLGGGVKNAVQHITNPSAIANANVARMTGNNPVVAGLLRSAPQLVPGESPSVAQVLQTPEAV</sequence>
<dbReference type="STRING" id="500610.SAMN02799615_00961"/>
<name>A0A1I2A962_9GAMM</name>
<dbReference type="RefSeq" id="WP_143096455.1">
    <property type="nucleotide sequence ID" value="NZ_FONH01000002.1"/>
</dbReference>
<protein>
    <submittedName>
        <fullName evidence="1">Uncharacterized protein</fullName>
    </submittedName>
</protein>
<evidence type="ECO:0000313" key="1">
    <source>
        <dbReference type="EMBL" id="SFE40279.1"/>
    </source>
</evidence>
<accession>A0A1I2A962</accession>
<reference evidence="2" key="1">
    <citation type="submission" date="2016-10" db="EMBL/GenBank/DDBJ databases">
        <authorList>
            <person name="Varghese N."/>
            <person name="Submissions S."/>
        </authorList>
    </citation>
    <scope>NUCLEOTIDE SEQUENCE [LARGE SCALE GENOMIC DNA]</scope>
    <source>
        <strain evidence="2">UNC178MFTsu3.1</strain>
    </source>
</reference>
<dbReference type="EMBL" id="FONH01000002">
    <property type="protein sequence ID" value="SFE40279.1"/>
    <property type="molecule type" value="Genomic_DNA"/>
</dbReference>
<organism evidence="1 2">
    <name type="scientific">Dyella marensis</name>
    <dbReference type="NCBI Taxonomy" id="500610"/>
    <lineage>
        <taxon>Bacteria</taxon>
        <taxon>Pseudomonadati</taxon>
        <taxon>Pseudomonadota</taxon>
        <taxon>Gammaproteobacteria</taxon>
        <taxon>Lysobacterales</taxon>
        <taxon>Rhodanobacteraceae</taxon>
        <taxon>Dyella</taxon>
    </lineage>
</organism>
<keyword evidence="2" id="KW-1185">Reference proteome</keyword>
<evidence type="ECO:0000313" key="2">
    <source>
        <dbReference type="Proteomes" id="UP000199477"/>
    </source>
</evidence>
<gene>
    <name evidence="1" type="ORF">SAMN02799615_00961</name>
</gene>
<dbReference type="Proteomes" id="UP000199477">
    <property type="component" value="Unassembled WGS sequence"/>
</dbReference>
<dbReference type="AlphaFoldDB" id="A0A1I2A962"/>